<organism evidence="3 4">
    <name type="scientific">Acanthopleuribacter pedis</name>
    <dbReference type="NCBI Taxonomy" id="442870"/>
    <lineage>
        <taxon>Bacteria</taxon>
        <taxon>Pseudomonadati</taxon>
        <taxon>Acidobacteriota</taxon>
        <taxon>Holophagae</taxon>
        <taxon>Acanthopleuribacterales</taxon>
        <taxon>Acanthopleuribacteraceae</taxon>
        <taxon>Acanthopleuribacter</taxon>
    </lineage>
</organism>
<dbReference type="Pfam" id="PF08238">
    <property type="entry name" value="Sel1"/>
    <property type="match status" value="2"/>
</dbReference>
<protein>
    <submittedName>
        <fullName evidence="3">SEL1-like repeat protein</fullName>
    </submittedName>
</protein>
<dbReference type="InterPro" id="IPR011990">
    <property type="entry name" value="TPR-like_helical_dom_sf"/>
</dbReference>
<name>A0A8J7QC79_9BACT</name>
<dbReference type="PANTHER" id="PTHR11102:SF160">
    <property type="entry name" value="ERAD-ASSOCIATED E3 UBIQUITIN-PROTEIN LIGASE COMPONENT HRD3"/>
    <property type="match status" value="1"/>
</dbReference>
<evidence type="ECO:0000313" key="4">
    <source>
        <dbReference type="Proteomes" id="UP000664417"/>
    </source>
</evidence>
<dbReference type="AlphaFoldDB" id="A0A8J7QC79"/>
<dbReference type="RefSeq" id="WP_207856102.1">
    <property type="nucleotide sequence ID" value="NZ_JAFREP010000001.1"/>
</dbReference>
<dbReference type="SUPFAM" id="SSF81901">
    <property type="entry name" value="HCP-like"/>
    <property type="match status" value="1"/>
</dbReference>
<accession>A0A8J7QC79</accession>
<keyword evidence="4" id="KW-1185">Reference proteome</keyword>
<proteinExistence type="predicted"/>
<dbReference type="EMBL" id="JAFREP010000001">
    <property type="protein sequence ID" value="MBO1316865.1"/>
    <property type="molecule type" value="Genomic_DNA"/>
</dbReference>
<keyword evidence="2" id="KW-0472">Membrane</keyword>
<comment type="caution">
    <text evidence="3">The sequence shown here is derived from an EMBL/GenBank/DDBJ whole genome shotgun (WGS) entry which is preliminary data.</text>
</comment>
<keyword evidence="2" id="KW-0812">Transmembrane</keyword>
<evidence type="ECO:0000313" key="3">
    <source>
        <dbReference type="EMBL" id="MBO1316865.1"/>
    </source>
</evidence>
<evidence type="ECO:0000256" key="2">
    <source>
        <dbReference type="SAM" id="Phobius"/>
    </source>
</evidence>
<dbReference type="Pfam" id="PF06037">
    <property type="entry name" value="DUF922"/>
    <property type="match status" value="1"/>
</dbReference>
<dbReference type="InterPro" id="IPR010321">
    <property type="entry name" value="DUF922"/>
</dbReference>
<dbReference type="PANTHER" id="PTHR11102">
    <property type="entry name" value="SEL-1-LIKE PROTEIN"/>
    <property type="match status" value="1"/>
</dbReference>
<dbReference type="InterPro" id="IPR050767">
    <property type="entry name" value="Sel1_AlgK"/>
</dbReference>
<dbReference type="SMART" id="SM00671">
    <property type="entry name" value="SEL1"/>
    <property type="match status" value="3"/>
</dbReference>
<keyword evidence="2" id="KW-1133">Transmembrane helix</keyword>
<evidence type="ECO:0000256" key="1">
    <source>
        <dbReference type="SAM" id="MobiDB-lite"/>
    </source>
</evidence>
<dbReference type="Gene3D" id="1.25.40.10">
    <property type="entry name" value="Tetratricopeptide repeat domain"/>
    <property type="match status" value="1"/>
</dbReference>
<gene>
    <name evidence="3" type="ORF">J3U88_00235</name>
</gene>
<dbReference type="Proteomes" id="UP000664417">
    <property type="component" value="Unassembled WGS sequence"/>
</dbReference>
<feature type="region of interest" description="Disordered" evidence="1">
    <location>
        <begin position="84"/>
        <end position="134"/>
    </location>
</feature>
<sequence length="496" mass="56131">MQPPKKTQDDDKPNENPLIDMYIRTSWRARLAKTVGTLFGLAFFASLAAWYAWQVLEPQEREAWRKKSETLAHVDATLREHGLLPEHDPLEPPKTPAHQADSGKNTQASKNQGAVSGASEEEDVPLIDMSDPRIKKDLDPAVANSRKPEAKAAAAMAAKNDTSGLEPIRKLDKDGYSIVSSKDSTLREREEKVERLMREGGMPVRMKAWDSDRPLTWDDFSNENTLDQKRHSGAYILTTIHFEASRHGFKAFAVMYPNRSWVRSGYANPYTLAHEQLHFDISEIYARKLRAQLGAIAPDQSRRAFKLYSETLRELRAAQKAYDDATHHGRRREMQAKYASDSKEALAMLADHYWKPKWHKASPFAISHFYRGQTYELGIEGADQSWILARKAYKGAQGQDRGEAAVNLGRMYQFGLGVEQNARKAFQLYKSGARQGHLIAKFNLGIMYWRGIGTNPNEEKALELFAETAEVLPYARHALLQLEHGGPEPVQSVNKE</sequence>
<feature type="transmembrane region" description="Helical" evidence="2">
    <location>
        <begin position="31"/>
        <end position="53"/>
    </location>
</feature>
<dbReference type="InterPro" id="IPR006597">
    <property type="entry name" value="Sel1-like"/>
</dbReference>
<feature type="compositionally biased region" description="Polar residues" evidence="1">
    <location>
        <begin position="102"/>
        <end position="114"/>
    </location>
</feature>
<reference evidence="3" key="1">
    <citation type="submission" date="2021-03" db="EMBL/GenBank/DDBJ databases">
        <authorList>
            <person name="Wang G."/>
        </authorList>
    </citation>
    <scope>NUCLEOTIDE SEQUENCE</scope>
    <source>
        <strain evidence="3">KCTC 12899</strain>
    </source>
</reference>